<proteinExistence type="predicted"/>
<dbReference type="Proteomes" id="UP000193944">
    <property type="component" value="Unassembled WGS sequence"/>
</dbReference>
<organism evidence="3 4">
    <name type="scientific">Anaeromyces robustus</name>
    <dbReference type="NCBI Taxonomy" id="1754192"/>
    <lineage>
        <taxon>Eukaryota</taxon>
        <taxon>Fungi</taxon>
        <taxon>Fungi incertae sedis</taxon>
        <taxon>Chytridiomycota</taxon>
        <taxon>Chytridiomycota incertae sedis</taxon>
        <taxon>Neocallimastigomycetes</taxon>
        <taxon>Neocallimastigales</taxon>
        <taxon>Neocallimastigaceae</taxon>
        <taxon>Anaeromyces</taxon>
    </lineage>
</organism>
<protein>
    <recommendedName>
        <fullName evidence="5">Extracellular membrane protein CFEM domain-containing protein</fullName>
    </recommendedName>
</protein>
<reference evidence="3 4" key="1">
    <citation type="submission" date="2016-08" db="EMBL/GenBank/DDBJ databases">
        <title>A Parts List for Fungal Cellulosomes Revealed by Comparative Genomics.</title>
        <authorList>
            <consortium name="DOE Joint Genome Institute"/>
            <person name="Haitjema C.H."/>
            <person name="Gilmore S.P."/>
            <person name="Henske J.K."/>
            <person name="Solomon K.V."/>
            <person name="De Groot R."/>
            <person name="Kuo A."/>
            <person name="Mondo S.J."/>
            <person name="Salamov A.A."/>
            <person name="Labutti K."/>
            <person name="Zhao Z."/>
            <person name="Chiniquy J."/>
            <person name="Barry K."/>
            <person name="Brewer H.M."/>
            <person name="Purvine S.O."/>
            <person name="Wright A.T."/>
            <person name="Boxma B."/>
            <person name="Van Alen T."/>
            <person name="Hackstein J.H."/>
            <person name="Baker S.E."/>
            <person name="Grigoriev I.V."/>
            <person name="O'Malley M.A."/>
        </authorList>
    </citation>
    <scope>NUCLEOTIDE SEQUENCE [LARGE SCALE GENOMIC DNA]</scope>
    <source>
        <strain evidence="3 4">S4</strain>
    </source>
</reference>
<keyword evidence="2" id="KW-0732">Signal</keyword>
<dbReference type="EMBL" id="MCFG01000045">
    <property type="protein sequence ID" value="ORX84835.1"/>
    <property type="molecule type" value="Genomic_DNA"/>
</dbReference>
<feature type="signal peptide" evidence="2">
    <location>
        <begin position="1"/>
        <end position="19"/>
    </location>
</feature>
<dbReference type="OrthoDB" id="10589573at2759"/>
<evidence type="ECO:0000313" key="3">
    <source>
        <dbReference type="EMBL" id="ORX84835.1"/>
    </source>
</evidence>
<reference evidence="3 4" key="2">
    <citation type="submission" date="2016-08" db="EMBL/GenBank/DDBJ databases">
        <title>Pervasive Adenine N6-methylation of Active Genes in Fungi.</title>
        <authorList>
            <consortium name="DOE Joint Genome Institute"/>
            <person name="Mondo S.J."/>
            <person name="Dannebaum R.O."/>
            <person name="Kuo R.C."/>
            <person name="Labutti K."/>
            <person name="Haridas S."/>
            <person name="Kuo A."/>
            <person name="Salamov A."/>
            <person name="Ahrendt S.R."/>
            <person name="Lipzen A."/>
            <person name="Sullivan W."/>
            <person name="Andreopoulos W.B."/>
            <person name="Clum A."/>
            <person name="Lindquist E."/>
            <person name="Daum C."/>
            <person name="Ramamoorthy G.K."/>
            <person name="Gryganskyi A."/>
            <person name="Culley D."/>
            <person name="Magnuson J.K."/>
            <person name="James T.Y."/>
            <person name="O'Malley M.A."/>
            <person name="Stajich J.E."/>
            <person name="Spatafora J.W."/>
            <person name="Visel A."/>
            <person name="Grigoriev I.V."/>
        </authorList>
    </citation>
    <scope>NUCLEOTIDE SEQUENCE [LARGE SCALE GENOMIC DNA]</scope>
    <source>
        <strain evidence="3 4">S4</strain>
    </source>
</reference>
<accession>A0A1Y1XGG5</accession>
<evidence type="ECO:0000256" key="2">
    <source>
        <dbReference type="SAM" id="SignalP"/>
    </source>
</evidence>
<gene>
    <name evidence="3" type="ORF">BCR32DRAFT_325744</name>
</gene>
<feature type="region of interest" description="Disordered" evidence="1">
    <location>
        <begin position="47"/>
        <end position="103"/>
    </location>
</feature>
<evidence type="ECO:0000313" key="4">
    <source>
        <dbReference type="Proteomes" id="UP000193944"/>
    </source>
</evidence>
<evidence type="ECO:0000256" key="1">
    <source>
        <dbReference type="SAM" id="MobiDB-lite"/>
    </source>
</evidence>
<evidence type="ECO:0008006" key="5">
    <source>
        <dbReference type="Google" id="ProtNLM"/>
    </source>
</evidence>
<feature type="chain" id="PRO_5012553439" description="Extracellular membrane protein CFEM domain-containing protein" evidence="2">
    <location>
        <begin position="20"/>
        <end position="306"/>
    </location>
</feature>
<sequence length="306" mass="33746">MKFSSTLLTCLLASSTVFSYTLNKRDDFTDKLKESQGDIDKQMEQMKEEMEKMQGSMGNLPTGSTPELPSTNTGSTPELPNLGSSTNSTSPTDFTTTSNTSFGQLQNSDVFNEECQKVIAEYYSCLPKKMTDKNYDECCNVYNSEKCVNIYKKKLSENDACKNGTEDVEKQIAMMSGLMDLSCAKHNGKYCPISKLNKEGKEITQSTLEDTCKSQECLQKGVSGLEASKQWVQMALDVQNKVSEAFSHQKRANANTTPQEAVSKIDGYLNELKSEKCSAQAASGAISLKAGNLFVLSLGLFLYYLL</sequence>
<feature type="compositionally biased region" description="Low complexity" evidence="1">
    <location>
        <begin position="84"/>
        <end position="102"/>
    </location>
</feature>
<feature type="compositionally biased region" description="Polar residues" evidence="1">
    <location>
        <begin position="56"/>
        <end position="78"/>
    </location>
</feature>
<dbReference type="AlphaFoldDB" id="A0A1Y1XGG5"/>
<comment type="caution">
    <text evidence="3">The sequence shown here is derived from an EMBL/GenBank/DDBJ whole genome shotgun (WGS) entry which is preliminary data.</text>
</comment>
<name>A0A1Y1XGG5_9FUNG</name>
<keyword evidence="4" id="KW-1185">Reference proteome</keyword>